<dbReference type="InterPro" id="IPR058154">
    <property type="entry name" value="Bxb1_TTP-like"/>
</dbReference>
<dbReference type="RefSeq" id="WP_117402176.1">
    <property type="nucleotide sequence ID" value="NZ_QVNQ01000008.1"/>
</dbReference>
<dbReference type="Proteomes" id="UP000262882">
    <property type="component" value="Unassembled WGS sequence"/>
</dbReference>
<organism evidence="1 2">
    <name type="scientific">Actinomadura spongiicola</name>
    <dbReference type="NCBI Taxonomy" id="2303421"/>
    <lineage>
        <taxon>Bacteria</taxon>
        <taxon>Bacillati</taxon>
        <taxon>Actinomycetota</taxon>
        <taxon>Actinomycetes</taxon>
        <taxon>Streptosporangiales</taxon>
        <taxon>Thermomonosporaceae</taxon>
        <taxon>Actinomadura</taxon>
    </lineage>
</organism>
<sequence length="184" mass="19756">MAGINATEIRVAGTGRVLVAPKNTDMAAPGTTLGAEWKDLGYTTNDGIKFTKKDKLDPVDSWQSMAAVRFVQSDRDLTVKFQLIQINVDTLPFVMGSGNTPLTPDVDGVMRYDISATPVPAEFALGLEFTDGASVTRFYVPRGVVTDMDEVQFAKNAPVKLGVTINAVASDATPVKPLASWMTK</sequence>
<name>A0A372GC90_9ACTN</name>
<keyword evidence="2" id="KW-1185">Reference proteome</keyword>
<dbReference type="AlphaFoldDB" id="A0A372GC90"/>
<dbReference type="OrthoDB" id="4130395at2"/>
<gene>
    <name evidence="1" type="ORF">D0T12_25205</name>
</gene>
<protein>
    <submittedName>
        <fullName evidence="1">Phage tail protein</fullName>
    </submittedName>
</protein>
<dbReference type="EMBL" id="QVNQ01000008">
    <property type="protein sequence ID" value="RFS82739.1"/>
    <property type="molecule type" value="Genomic_DNA"/>
</dbReference>
<proteinExistence type="predicted"/>
<evidence type="ECO:0000313" key="1">
    <source>
        <dbReference type="EMBL" id="RFS82739.1"/>
    </source>
</evidence>
<comment type="caution">
    <text evidence="1">The sequence shown here is derived from an EMBL/GenBank/DDBJ whole genome shotgun (WGS) entry which is preliminary data.</text>
</comment>
<evidence type="ECO:0000313" key="2">
    <source>
        <dbReference type="Proteomes" id="UP000262882"/>
    </source>
</evidence>
<accession>A0A372GC90</accession>
<dbReference type="Pfam" id="PF25681">
    <property type="entry name" value="Phage_TTP_17"/>
    <property type="match status" value="1"/>
</dbReference>
<reference evidence="1 2" key="1">
    <citation type="submission" date="2018-08" db="EMBL/GenBank/DDBJ databases">
        <title>Actinomadura spongicola sp. nov., isolated from marine sponge Leucetta chagosensis.</title>
        <authorList>
            <person name="Li L."/>
            <person name="Lin H.W."/>
        </authorList>
    </citation>
    <scope>NUCLEOTIDE SEQUENCE [LARGE SCALE GENOMIC DNA]</scope>
    <source>
        <strain evidence="1 2">LHW52907</strain>
    </source>
</reference>